<evidence type="ECO:0000313" key="1">
    <source>
        <dbReference type="EMBL" id="MFC1410222.1"/>
    </source>
</evidence>
<name>A0ABV6V925_9ACTN</name>
<sequence>MGHWSESLIDEVARQVGGNPDRSRIMEILGQVGREIDTLSGRSFHAARRTTSTFEPNGLPFVEIPDLQVGSMEPVDGAWPIPDPVNPELAAVLQVASVAVPAATAAPIADALWISGQLLAEASQKGWLSRDSVLRGLGAVDPEQRMGIMRRAMDPTVRFSIPILGVAVRGWWIQISRRLIWVTSETETEGRLLELLLDEEVTGSKPIPLVATEPVLIMAPMTRQPADWAFTARVWTNGVQQSNNRPWAKLAKAIHGHGIPTVTLDPESTPYKIACQLILKGYWHGYIGGNEPALANALAIAYRPQVERIKRETRAPNLTSAAATLLEQLVRPGFDPAQGAEATRRYVRRKASIAIKEHKKRESPDRYPWTQVGISERRYYKLLPLFAQKVNGRYELDQTEVVARMKTHLDHLDNMREVRALALGLLQSRGFGEAAARKWLQRHPPQDAVNAWPRAQHSS</sequence>
<evidence type="ECO:0000313" key="2">
    <source>
        <dbReference type="Proteomes" id="UP001592582"/>
    </source>
</evidence>
<dbReference type="Proteomes" id="UP001592582">
    <property type="component" value="Unassembled WGS sequence"/>
</dbReference>
<reference evidence="1 2" key="1">
    <citation type="submission" date="2024-09" db="EMBL/GenBank/DDBJ databases">
        <authorList>
            <person name="Lee S.D."/>
        </authorList>
    </citation>
    <scope>NUCLEOTIDE SEQUENCE [LARGE SCALE GENOMIC DNA]</scope>
    <source>
        <strain evidence="1 2">N1-1</strain>
    </source>
</reference>
<dbReference type="RefSeq" id="WP_380507483.1">
    <property type="nucleotide sequence ID" value="NZ_JBHEZX010000005.1"/>
</dbReference>
<accession>A0ABV6V925</accession>
<comment type="caution">
    <text evidence="1">The sequence shown here is derived from an EMBL/GenBank/DDBJ whole genome shotgun (WGS) entry which is preliminary data.</text>
</comment>
<gene>
    <name evidence="1" type="ORF">ACEZDG_13185</name>
</gene>
<proteinExistence type="predicted"/>
<organism evidence="1 2">
    <name type="scientific">Streptacidiphilus alkalitolerans</name>
    <dbReference type="NCBI Taxonomy" id="3342712"/>
    <lineage>
        <taxon>Bacteria</taxon>
        <taxon>Bacillati</taxon>
        <taxon>Actinomycetota</taxon>
        <taxon>Actinomycetes</taxon>
        <taxon>Kitasatosporales</taxon>
        <taxon>Streptomycetaceae</taxon>
        <taxon>Streptacidiphilus</taxon>
    </lineage>
</organism>
<keyword evidence="2" id="KW-1185">Reference proteome</keyword>
<protein>
    <submittedName>
        <fullName evidence="1">Uncharacterized protein</fullName>
    </submittedName>
</protein>
<dbReference type="EMBL" id="JBHEZX010000005">
    <property type="protein sequence ID" value="MFC1410222.1"/>
    <property type="molecule type" value="Genomic_DNA"/>
</dbReference>